<name>A0AAE1DP08_9GAST</name>
<dbReference type="EMBL" id="JAWDGP010003216">
    <property type="protein sequence ID" value="KAK3776458.1"/>
    <property type="molecule type" value="Genomic_DNA"/>
</dbReference>
<dbReference type="Proteomes" id="UP001283361">
    <property type="component" value="Unassembled WGS sequence"/>
</dbReference>
<evidence type="ECO:0000313" key="1">
    <source>
        <dbReference type="EMBL" id="KAK3776458.1"/>
    </source>
</evidence>
<sequence>MDNWCLHEGYYFVDRPGKPQAKMPHLSGFFIESIKSRPDCSRWSELQAEIVEKSLTTCLASNTGMGGSHHTYNSYISFRSQRKRKTTVFLLWIPRLFICCKEACRIWISLIHEPPEPRGSSYLSDPSMAVKGLGD</sequence>
<organism evidence="1 2">
    <name type="scientific">Elysia crispata</name>
    <name type="common">lettuce slug</name>
    <dbReference type="NCBI Taxonomy" id="231223"/>
    <lineage>
        <taxon>Eukaryota</taxon>
        <taxon>Metazoa</taxon>
        <taxon>Spiralia</taxon>
        <taxon>Lophotrochozoa</taxon>
        <taxon>Mollusca</taxon>
        <taxon>Gastropoda</taxon>
        <taxon>Heterobranchia</taxon>
        <taxon>Euthyneura</taxon>
        <taxon>Panpulmonata</taxon>
        <taxon>Sacoglossa</taxon>
        <taxon>Placobranchoidea</taxon>
        <taxon>Plakobranchidae</taxon>
        <taxon>Elysia</taxon>
    </lineage>
</organism>
<keyword evidence="2" id="KW-1185">Reference proteome</keyword>
<dbReference type="AlphaFoldDB" id="A0AAE1DP08"/>
<evidence type="ECO:0000313" key="2">
    <source>
        <dbReference type="Proteomes" id="UP001283361"/>
    </source>
</evidence>
<accession>A0AAE1DP08</accession>
<proteinExistence type="predicted"/>
<gene>
    <name evidence="1" type="ORF">RRG08_023810</name>
</gene>
<comment type="caution">
    <text evidence="1">The sequence shown here is derived from an EMBL/GenBank/DDBJ whole genome shotgun (WGS) entry which is preliminary data.</text>
</comment>
<protein>
    <submittedName>
        <fullName evidence="1">Uncharacterized protein</fullName>
    </submittedName>
</protein>
<reference evidence="1" key="1">
    <citation type="journal article" date="2023" name="G3 (Bethesda)">
        <title>A reference genome for the long-term kleptoplast-retaining sea slug Elysia crispata morphotype clarki.</title>
        <authorList>
            <person name="Eastman K.E."/>
            <person name="Pendleton A.L."/>
            <person name="Shaikh M.A."/>
            <person name="Suttiyut T."/>
            <person name="Ogas R."/>
            <person name="Tomko P."/>
            <person name="Gavelis G."/>
            <person name="Widhalm J.R."/>
            <person name="Wisecaver J.H."/>
        </authorList>
    </citation>
    <scope>NUCLEOTIDE SEQUENCE</scope>
    <source>
        <strain evidence="1">ECLA1</strain>
    </source>
</reference>